<comment type="caution">
    <text evidence="2">The sequence shown here is derived from an EMBL/GenBank/DDBJ whole genome shotgun (WGS) entry which is preliminary data.</text>
</comment>
<dbReference type="InterPro" id="IPR001279">
    <property type="entry name" value="Metallo-B-lactamas"/>
</dbReference>
<dbReference type="PANTHER" id="PTHR42951">
    <property type="entry name" value="METALLO-BETA-LACTAMASE DOMAIN-CONTAINING"/>
    <property type="match status" value="1"/>
</dbReference>
<dbReference type="Proteomes" id="UP001596460">
    <property type="component" value="Unassembled WGS sequence"/>
</dbReference>
<organism evidence="2 3">
    <name type="scientific">Haloferax chudinovii</name>
    <dbReference type="NCBI Taxonomy" id="1109010"/>
    <lineage>
        <taxon>Archaea</taxon>
        <taxon>Methanobacteriati</taxon>
        <taxon>Methanobacteriota</taxon>
        <taxon>Stenosarchaea group</taxon>
        <taxon>Halobacteria</taxon>
        <taxon>Halobacteriales</taxon>
        <taxon>Haloferacaceae</taxon>
        <taxon>Haloferax</taxon>
    </lineage>
</organism>
<dbReference type="CDD" id="cd07721">
    <property type="entry name" value="yflN-like_MBL-fold"/>
    <property type="match status" value="1"/>
</dbReference>
<evidence type="ECO:0000313" key="3">
    <source>
        <dbReference type="Proteomes" id="UP001596460"/>
    </source>
</evidence>
<evidence type="ECO:0000313" key="2">
    <source>
        <dbReference type="EMBL" id="MFC7131471.1"/>
    </source>
</evidence>
<reference evidence="2 3" key="1">
    <citation type="journal article" date="2019" name="Int. J. Syst. Evol. Microbiol.">
        <title>The Global Catalogue of Microorganisms (GCM) 10K type strain sequencing project: providing services to taxonomists for standard genome sequencing and annotation.</title>
        <authorList>
            <consortium name="The Broad Institute Genomics Platform"/>
            <consortium name="The Broad Institute Genome Sequencing Center for Infectious Disease"/>
            <person name="Wu L."/>
            <person name="Ma J."/>
        </authorList>
    </citation>
    <scope>NUCLEOTIDE SEQUENCE [LARGE SCALE GENOMIC DNA]</scope>
    <source>
        <strain evidence="2 3">DSM 26526</strain>
    </source>
</reference>
<dbReference type="PANTHER" id="PTHR42951:SF15">
    <property type="entry name" value="METALLO-BETA-LACTAMASE SUPERFAMILY PROTEIN"/>
    <property type="match status" value="1"/>
</dbReference>
<accession>A0ABD5XJE1</accession>
<dbReference type="InterPro" id="IPR036866">
    <property type="entry name" value="RibonucZ/Hydroxyglut_hydro"/>
</dbReference>
<keyword evidence="3" id="KW-1185">Reference proteome</keyword>
<gene>
    <name evidence="2" type="ORF">ACFQI8_19165</name>
</gene>
<proteinExistence type="predicted"/>
<dbReference type="SUPFAM" id="SSF56281">
    <property type="entry name" value="Metallo-hydrolase/oxidoreductase"/>
    <property type="match status" value="1"/>
</dbReference>
<dbReference type="EMBL" id="JBHTAB010000016">
    <property type="protein sequence ID" value="MFC7131471.1"/>
    <property type="molecule type" value="Genomic_DNA"/>
</dbReference>
<dbReference type="AlphaFoldDB" id="A0ABD5XJE1"/>
<sequence>MELIDGVYGLPLDVSLGDREMTLNPVAVETPQGLLLLDVGLPDGLDDLADALDAEGLGLENTWAVAITHQDLDHAGCLAAVVERTDAVVFAHERDTPYLEGETKLVKSSEERPMEIAPTTVDVQVTGGETFATAAGPMRAVSTPGHSPGHTSYYFPDAELLISADALNVVDDELVGPREDATPDLETAWESVEQLAELDIKETFCFHGGFVEAGTDRIERLAANR</sequence>
<dbReference type="RefSeq" id="WP_390247649.1">
    <property type="nucleotide sequence ID" value="NZ_JBHTAB010000016.1"/>
</dbReference>
<evidence type="ECO:0000259" key="1">
    <source>
        <dbReference type="SMART" id="SM00849"/>
    </source>
</evidence>
<dbReference type="SMART" id="SM00849">
    <property type="entry name" value="Lactamase_B"/>
    <property type="match status" value="1"/>
</dbReference>
<protein>
    <submittedName>
        <fullName evidence="2">MBL fold metallo-hydrolase</fullName>
    </submittedName>
</protein>
<name>A0ABD5XJE1_9EURY</name>
<dbReference type="InterPro" id="IPR050855">
    <property type="entry name" value="NDM-1-like"/>
</dbReference>
<dbReference type="Pfam" id="PF00753">
    <property type="entry name" value="Lactamase_B"/>
    <property type="match status" value="1"/>
</dbReference>
<feature type="domain" description="Metallo-beta-lactamase" evidence="1">
    <location>
        <begin position="22"/>
        <end position="207"/>
    </location>
</feature>
<dbReference type="Gene3D" id="3.60.15.10">
    <property type="entry name" value="Ribonuclease Z/Hydroxyacylglutathione hydrolase-like"/>
    <property type="match status" value="1"/>
</dbReference>